<accession>A0AAE3DUE7</accession>
<reference evidence="1 2" key="1">
    <citation type="submission" date="2021-10" db="EMBL/GenBank/DDBJ databases">
        <title>Anaerobic single-cell dispensing facilitates the cultivation of human gut bacteria.</title>
        <authorList>
            <person name="Afrizal A."/>
        </authorList>
    </citation>
    <scope>NUCLEOTIDE SEQUENCE [LARGE SCALE GENOMIC DNA]</scope>
    <source>
        <strain evidence="1 2">CLA-AA-H277</strain>
    </source>
</reference>
<dbReference type="EMBL" id="JAJEPR010000029">
    <property type="protein sequence ID" value="MCC2190837.1"/>
    <property type="molecule type" value="Genomic_DNA"/>
</dbReference>
<dbReference type="RefSeq" id="WP_178047194.1">
    <property type="nucleotide sequence ID" value="NZ_JAJEPR010000029.1"/>
</dbReference>
<gene>
    <name evidence="1" type="ORF">LKD71_13685</name>
</gene>
<proteinExistence type="predicted"/>
<evidence type="ECO:0000313" key="2">
    <source>
        <dbReference type="Proteomes" id="UP001197875"/>
    </source>
</evidence>
<sequence length="207" mass="23878">MKIPLHYQVSEFDCGPTTVLNAMSYLFQREDLPAEIVRNIMIYCLDCYNEEGRPGGNGTSRAAMMFLSNWLNGFGKVAKLPLSSRYLSGKSVYVGQESQINDALHRGGVAVVRLYYEVEHYVLLTGIEEDKILVFDPYYEEELTEDCLGVELDNTHPFTYNRKVPESYFNKETLTFYAFGPWKLREAVLLFNNKTMLTSEHTIEYFI</sequence>
<protein>
    <submittedName>
        <fullName evidence="1">Peptidase C39</fullName>
    </submittedName>
</protein>
<dbReference type="Gene3D" id="3.90.70.10">
    <property type="entry name" value="Cysteine proteinases"/>
    <property type="match status" value="1"/>
</dbReference>
<comment type="caution">
    <text evidence="1">The sequence shown here is derived from an EMBL/GenBank/DDBJ whole genome shotgun (WGS) entry which is preliminary data.</text>
</comment>
<evidence type="ECO:0000313" key="1">
    <source>
        <dbReference type="EMBL" id="MCC2190837.1"/>
    </source>
</evidence>
<keyword evidence="2" id="KW-1185">Reference proteome</keyword>
<name>A0AAE3DUE7_9FIRM</name>
<dbReference type="AlphaFoldDB" id="A0AAE3DUE7"/>
<organism evidence="1 2">
    <name type="scientific">Fusicatenibacter faecihominis</name>
    <dbReference type="NCBI Taxonomy" id="2881276"/>
    <lineage>
        <taxon>Bacteria</taxon>
        <taxon>Bacillati</taxon>
        <taxon>Bacillota</taxon>
        <taxon>Clostridia</taxon>
        <taxon>Lachnospirales</taxon>
        <taxon>Lachnospiraceae</taxon>
        <taxon>Fusicatenibacter</taxon>
    </lineage>
</organism>
<dbReference type="Proteomes" id="UP001197875">
    <property type="component" value="Unassembled WGS sequence"/>
</dbReference>